<dbReference type="OrthoDB" id="9790815at2"/>
<dbReference type="SUPFAM" id="SSF51004">
    <property type="entry name" value="C-terminal (heme d1) domain of cytochrome cd1-nitrite reductase"/>
    <property type="match status" value="1"/>
</dbReference>
<dbReference type="Gene3D" id="2.130.10.10">
    <property type="entry name" value="YVTN repeat-like/Quinoprotein amine dehydrogenase"/>
    <property type="match status" value="1"/>
</dbReference>
<evidence type="ECO:0000313" key="3">
    <source>
        <dbReference type="Proteomes" id="UP000014113"/>
    </source>
</evidence>
<dbReference type="InterPro" id="IPR050282">
    <property type="entry name" value="Cycloisomerase_2"/>
</dbReference>
<evidence type="ECO:0000313" key="2">
    <source>
        <dbReference type="EMBL" id="EOW83842.1"/>
    </source>
</evidence>
<dbReference type="PANTHER" id="PTHR30344:SF1">
    <property type="entry name" value="6-PHOSPHOGLUCONOLACTONASE"/>
    <property type="match status" value="1"/>
</dbReference>
<name>S0K5U1_9ENTE</name>
<accession>S0K5U1</accession>
<dbReference type="STRING" id="1121865.OMW_01646"/>
<comment type="similarity">
    <text evidence="1">Belongs to the cycloisomerase 2 family.</text>
</comment>
<evidence type="ECO:0008006" key="4">
    <source>
        <dbReference type="Google" id="ProtNLM"/>
    </source>
</evidence>
<dbReference type="InterPro" id="IPR019405">
    <property type="entry name" value="Lactonase_7-beta_prop"/>
</dbReference>
<dbReference type="InterPro" id="IPR015943">
    <property type="entry name" value="WD40/YVTN_repeat-like_dom_sf"/>
</dbReference>
<dbReference type="AlphaFoldDB" id="S0K5U1"/>
<dbReference type="Proteomes" id="UP000014113">
    <property type="component" value="Unassembled WGS sequence"/>
</dbReference>
<keyword evidence="3" id="KW-1185">Reference proteome</keyword>
<gene>
    <name evidence="2" type="ORF">I568_01289</name>
</gene>
<dbReference type="GO" id="GO:0005829">
    <property type="term" value="C:cytosol"/>
    <property type="evidence" value="ECO:0007669"/>
    <property type="project" value="TreeGrafter"/>
</dbReference>
<protein>
    <recommendedName>
        <fullName evidence="4">6-phosphogluconolactonase</fullName>
    </recommendedName>
</protein>
<dbReference type="RefSeq" id="WP_016183759.1">
    <property type="nucleotide sequence ID" value="NZ_JXKI01000005.1"/>
</dbReference>
<comment type="caution">
    <text evidence="2">The sequence shown here is derived from an EMBL/GenBank/DDBJ whole genome shotgun (WGS) entry which is preliminary data.</text>
</comment>
<dbReference type="EMBL" id="ASWJ01000006">
    <property type="protein sequence ID" value="EOW83842.1"/>
    <property type="molecule type" value="Genomic_DNA"/>
</dbReference>
<dbReference type="PANTHER" id="PTHR30344">
    <property type="entry name" value="6-PHOSPHOGLUCONOLACTONASE-RELATED"/>
    <property type="match status" value="1"/>
</dbReference>
<dbReference type="InterPro" id="IPR011048">
    <property type="entry name" value="Haem_d1_sf"/>
</dbReference>
<reference evidence="2 3" key="1">
    <citation type="submission" date="2013-03" db="EMBL/GenBank/DDBJ databases">
        <title>The Genome Sequence of Enterococcus columbae ATCC_51263 (PacBio/Illumina hybrid assembly).</title>
        <authorList>
            <consortium name="The Broad Institute Genomics Platform"/>
            <consortium name="The Broad Institute Genome Sequencing Center for Infectious Disease"/>
            <person name="Earl A."/>
            <person name="Russ C."/>
            <person name="Gilmore M."/>
            <person name="Surin D."/>
            <person name="Walker B."/>
            <person name="Young S."/>
            <person name="Zeng Q."/>
            <person name="Gargeya S."/>
            <person name="Fitzgerald M."/>
            <person name="Haas B."/>
            <person name="Abouelleil A."/>
            <person name="Allen A.W."/>
            <person name="Alvarado L."/>
            <person name="Arachchi H.M."/>
            <person name="Berlin A.M."/>
            <person name="Chapman S.B."/>
            <person name="Gainer-Dewar J."/>
            <person name="Goldberg J."/>
            <person name="Griggs A."/>
            <person name="Gujja S."/>
            <person name="Hansen M."/>
            <person name="Howarth C."/>
            <person name="Imamovic A."/>
            <person name="Ireland A."/>
            <person name="Larimer J."/>
            <person name="McCowan C."/>
            <person name="Murphy C."/>
            <person name="Pearson M."/>
            <person name="Poon T.W."/>
            <person name="Priest M."/>
            <person name="Roberts A."/>
            <person name="Saif S."/>
            <person name="Shea T."/>
            <person name="Sisk P."/>
            <person name="Sykes S."/>
            <person name="Wortman J."/>
            <person name="Nusbaum C."/>
            <person name="Birren B."/>
        </authorList>
    </citation>
    <scope>NUCLEOTIDE SEQUENCE [LARGE SCALE GENOMIC DNA]</scope>
    <source>
        <strain evidence="2 3">ATCC 51263</strain>
    </source>
</reference>
<sequence length="339" mass="37505">MLTKILLGTYTKNKSQGIYSITLDTQQEDLRDLTLIAKEVGPTYLAQSKAGQLFNVTSVEGKGGIASYDANYHLVNTVTQEGASPCYVAIDENRQLVYSANYHKGQVAVYQILADGQIALVDEVFHHDPVGPHENQDKPHAHYADLTPDNRLVACDLGTDYVYTYDVSAQGKLTKVASLKLPAGTGPRHLAFHPQLDIAYLFGELNSTITILTYHRKTGEFSIGASYSTLPNDFVGFNSGSAVHITSDGRFLYGSNRGHNSIVCFEISQDGQQLTFNQRIQSEGDFPRDFAIDPSEEYLVCAHQNSDNLTLFYRDKQTGILSLLKKDIYAPECVCVKFI</sequence>
<proteinExistence type="inferred from homology"/>
<dbReference type="PATRIC" id="fig|1121865.3.peg.1590"/>
<dbReference type="eggNOG" id="COG2706">
    <property type="taxonomic scope" value="Bacteria"/>
</dbReference>
<dbReference type="GO" id="GO:0017057">
    <property type="term" value="F:6-phosphogluconolactonase activity"/>
    <property type="evidence" value="ECO:0007669"/>
    <property type="project" value="TreeGrafter"/>
</dbReference>
<organism evidence="2 3">
    <name type="scientific">Enterococcus columbae DSM 7374 = ATCC 51263</name>
    <dbReference type="NCBI Taxonomy" id="1121865"/>
    <lineage>
        <taxon>Bacteria</taxon>
        <taxon>Bacillati</taxon>
        <taxon>Bacillota</taxon>
        <taxon>Bacilli</taxon>
        <taxon>Lactobacillales</taxon>
        <taxon>Enterococcaceae</taxon>
        <taxon>Enterococcus</taxon>
    </lineage>
</organism>
<evidence type="ECO:0000256" key="1">
    <source>
        <dbReference type="ARBA" id="ARBA00005564"/>
    </source>
</evidence>
<dbReference type="Pfam" id="PF10282">
    <property type="entry name" value="Lactonase"/>
    <property type="match status" value="1"/>
</dbReference>